<dbReference type="EMBL" id="JAWDGP010007811">
    <property type="protein sequence ID" value="KAK3704024.1"/>
    <property type="molecule type" value="Genomic_DNA"/>
</dbReference>
<proteinExistence type="predicted"/>
<dbReference type="Proteomes" id="UP001283361">
    <property type="component" value="Unassembled WGS sequence"/>
</dbReference>
<evidence type="ECO:0000313" key="3">
    <source>
        <dbReference type="Proteomes" id="UP001283361"/>
    </source>
</evidence>
<organism evidence="2 3">
    <name type="scientific">Elysia crispata</name>
    <name type="common">lettuce slug</name>
    <dbReference type="NCBI Taxonomy" id="231223"/>
    <lineage>
        <taxon>Eukaryota</taxon>
        <taxon>Metazoa</taxon>
        <taxon>Spiralia</taxon>
        <taxon>Lophotrochozoa</taxon>
        <taxon>Mollusca</taxon>
        <taxon>Gastropoda</taxon>
        <taxon>Heterobranchia</taxon>
        <taxon>Euthyneura</taxon>
        <taxon>Panpulmonata</taxon>
        <taxon>Sacoglossa</taxon>
        <taxon>Placobranchoidea</taxon>
        <taxon>Plakobranchidae</taxon>
        <taxon>Elysia</taxon>
    </lineage>
</organism>
<name>A0AAE0XR12_9GAST</name>
<evidence type="ECO:0000256" key="1">
    <source>
        <dbReference type="SAM" id="MobiDB-lite"/>
    </source>
</evidence>
<gene>
    <name evidence="2" type="ORF">RRG08_055485</name>
</gene>
<evidence type="ECO:0000313" key="2">
    <source>
        <dbReference type="EMBL" id="KAK3704024.1"/>
    </source>
</evidence>
<keyword evidence="3" id="KW-1185">Reference proteome</keyword>
<protein>
    <submittedName>
        <fullName evidence="2">Uncharacterized protein</fullName>
    </submittedName>
</protein>
<reference evidence="2" key="1">
    <citation type="journal article" date="2023" name="G3 (Bethesda)">
        <title>A reference genome for the long-term kleptoplast-retaining sea slug Elysia crispata morphotype clarki.</title>
        <authorList>
            <person name="Eastman K.E."/>
            <person name="Pendleton A.L."/>
            <person name="Shaikh M.A."/>
            <person name="Suttiyut T."/>
            <person name="Ogas R."/>
            <person name="Tomko P."/>
            <person name="Gavelis G."/>
            <person name="Widhalm J.R."/>
            <person name="Wisecaver J.H."/>
        </authorList>
    </citation>
    <scope>NUCLEOTIDE SEQUENCE</scope>
    <source>
        <strain evidence="2">ECLA1</strain>
    </source>
</reference>
<comment type="caution">
    <text evidence="2">The sequence shown here is derived from an EMBL/GenBank/DDBJ whole genome shotgun (WGS) entry which is preliminary data.</text>
</comment>
<feature type="region of interest" description="Disordered" evidence="1">
    <location>
        <begin position="76"/>
        <end position="96"/>
    </location>
</feature>
<dbReference type="AlphaFoldDB" id="A0AAE0XR12"/>
<sequence length="96" mass="10858">MLAIIREISRDEMQHVFIESTFLLCLVHDEPYGMSPLSPVSLQGLVVKYSDALTSILLSNTALPLCNDEEMERVEKRKRQADSNTLIVKRGVKNNP</sequence>
<accession>A0AAE0XR12</accession>